<keyword evidence="1" id="KW-0472">Membrane</keyword>
<evidence type="ECO:0000256" key="1">
    <source>
        <dbReference type="SAM" id="Phobius"/>
    </source>
</evidence>
<keyword evidence="1" id="KW-0812">Transmembrane</keyword>
<dbReference type="AlphaFoldDB" id="A0A059CGV3"/>
<sequence length="67" mass="7578">MDSFDTKSSPKASTKHDVILFTGHSFIRHPSHPSRDLSPFSKLVSIFCFVRAVCFLCPSLELFFSAR</sequence>
<keyword evidence="1" id="KW-1133">Transmembrane helix</keyword>
<gene>
    <name evidence="2" type="ORF">EUGRSUZ_D01993</name>
</gene>
<organism evidence="2">
    <name type="scientific">Eucalyptus grandis</name>
    <name type="common">Flooded gum</name>
    <dbReference type="NCBI Taxonomy" id="71139"/>
    <lineage>
        <taxon>Eukaryota</taxon>
        <taxon>Viridiplantae</taxon>
        <taxon>Streptophyta</taxon>
        <taxon>Embryophyta</taxon>
        <taxon>Tracheophyta</taxon>
        <taxon>Spermatophyta</taxon>
        <taxon>Magnoliopsida</taxon>
        <taxon>eudicotyledons</taxon>
        <taxon>Gunneridae</taxon>
        <taxon>Pentapetalae</taxon>
        <taxon>rosids</taxon>
        <taxon>malvids</taxon>
        <taxon>Myrtales</taxon>
        <taxon>Myrtaceae</taxon>
        <taxon>Myrtoideae</taxon>
        <taxon>Eucalypteae</taxon>
        <taxon>Eucalyptus</taxon>
    </lineage>
</organism>
<accession>A0A059CGV3</accession>
<dbReference type="Gramene" id="KCW77693">
    <property type="protein sequence ID" value="KCW77693"/>
    <property type="gene ID" value="EUGRSUZ_D01993"/>
</dbReference>
<proteinExistence type="predicted"/>
<reference evidence="2" key="1">
    <citation type="submission" date="2013-07" db="EMBL/GenBank/DDBJ databases">
        <title>The genome of Eucalyptus grandis.</title>
        <authorList>
            <person name="Schmutz J."/>
            <person name="Hayes R."/>
            <person name="Myburg A."/>
            <person name="Tuskan G."/>
            <person name="Grattapaglia D."/>
            <person name="Rokhsar D.S."/>
        </authorList>
    </citation>
    <scope>NUCLEOTIDE SEQUENCE</scope>
    <source>
        <tissue evidence="2">Leaf extractions</tissue>
    </source>
</reference>
<dbReference type="InParanoid" id="A0A059CGV3"/>
<name>A0A059CGV3_EUCGR</name>
<feature type="transmembrane region" description="Helical" evidence="1">
    <location>
        <begin position="43"/>
        <end position="64"/>
    </location>
</feature>
<dbReference type="EMBL" id="KK198756">
    <property type="protein sequence ID" value="KCW77693.1"/>
    <property type="molecule type" value="Genomic_DNA"/>
</dbReference>
<protein>
    <submittedName>
        <fullName evidence="2">Uncharacterized protein</fullName>
    </submittedName>
</protein>
<evidence type="ECO:0000313" key="2">
    <source>
        <dbReference type="EMBL" id="KCW77693.1"/>
    </source>
</evidence>